<dbReference type="PANTHER" id="PTHR43214">
    <property type="entry name" value="TWO-COMPONENT RESPONSE REGULATOR"/>
    <property type="match status" value="1"/>
</dbReference>
<keyword evidence="6" id="KW-1185">Reference proteome</keyword>
<dbReference type="GO" id="GO:0006355">
    <property type="term" value="P:regulation of DNA-templated transcription"/>
    <property type="evidence" value="ECO:0007669"/>
    <property type="project" value="InterPro"/>
</dbReference>
<dbReference type="CDD" id="cd06170">
    <property type="entry name" value="LuxR_C_like"/>
    <property type="match status" value="1"/>
</dbReference>
<dbReference type="OrthoDB" id="5189221at2"/>
<dbReference type="InterPro" id="IPR011006">
    <property type="entry name" value="CheY-like_superfamily"/>
</dbReference>
<dbReference type="SUPFAM" id="SSF46894">
    <property type="entry name" value="C-terminal effector domain of the bipartite response regulators"/>
    <property type="match status" value="1"/>
</dbReference>
<evidence type="ECO:0000256" key="2">
    <source>
        <dbReference type="PROSITE-ProRule" id="PRU00169"/>
    </source>
</evidence>
<dbReference type="InterPro" id="IPR016032">
    <property type="entry name" value="Sig_transdc_resp-reg_C-effctor"/>
</dbReference>
<dbReference type="InterPro" id="IPR039420">
    <property type="entry name" value="WalR-like"/>
</dbReference>
<accession>A0A4Y3WTS1</accession>
<dbReference type="SMART" id="SM00421">
    <property type="entry name" value="HTH_LUXR"/>
    <property type="match status" value="1"/>
</dbReference>
<comment type="caution">
    <text evidence="5">The sequence shown here is derived from an EMBL/GenBank/DDBJ whole genome shotgun (WGS) entry which is preliminary data.</text>
</comment>
<dbReference type="GO" id="GO:0003677">
    <property type="term" value="F:DNA binding"/>
    <property type="evidence" value="ECO:0007669"/>
    <property type="project" value="UniProtKB-KW"/>
</dbReference>
<dbReference type="InterPro" id="IPR001789">
    <property type="entry name" value="Sig_transdc_resp-reg_receiver"/>
</dbReference>
<proteinExistence type="predicted"/>
<sequence length="218" mass="23192">MTTVPVTIVDDHQLVGVALTAALRAHGIRTRYVDPTADPGLPAALDDDDPGLVVLDLDLGPGPDGASIDGVDLVPRVRATGRDVLLLTGSRDRPRIAAAVAAGALGWLAKSLPFDEIVATIAATARGEHRFDPGPRSALVAEHHAAAGARRELDRRWSRLTPREREVLARLVDGRRVADVAREFVVAEATVRTQVRSILAKLEVRSQLEAVAVARTVG</sequence>
<keyword evidence="2" id="KW-0597">Phosphoprotein</keyword>
<dbReference type="PROSITE" id="PS50043">
    <property type="entry name" value="HTH_LUXR_2"/>
    <property type="match status" value="1"/>
</dbReference>
<evidence type="ECO:0008006" key="7">
    <source>
        <dbReference type="Google" id="ProtNLM"/>
    </source>
</evidence>
<dbReference type="PRINTS" id="PR00038">
    <property type="entry name" value="HTHLUXR"/>
</dbReference>
<gene>
    <name evidence="5" type="ORF">PHY01_30290</name>
</gene>
<dbReference type="GO" id="GO:0000160">
    <property type="term" value="P:phosphorelay signal transduction system"/>
    <property type="evidence" value="ECO:0007669"/>
    <property type="project" value="InterPro"/>
</dbReference>
<dbReference type="EMBL" id="BJNG01000023">
    <property type="protein sequence ID" value="GEC20746.1"/>
    <property type="molecule type" value="Genomic_DNA"/>
</dbReference>
<keyword evidence="1" id="KW-0238">DNA-binding</keyword>
<dbReference type="InterPro" id="IPR000792">
    <property type="entry name" value="Tscrpt_reg_LuxR_C"/>
</dbReference>
<dbReference type="SUPFAM" id="SSF52172">
    <property type="entry name" value="CheY-like"/>
    <property type="match status" value="1"/>
</dbReference>
<protein>
    <recommendedName>
        <fullName evidence="7">DNA-binding response regulator</fullName>
    </recommendedName>
</protein>
<evidence type="ECO:0000256" key="1">
    <source>
        <dbReference type="ARBA" id="ARBA00023125"/>
    </source>
</evidence>
<dbReference type="Gene3D" id="3.40.50.2300">
    <property type="match status" value="1"/>
</dbReference>
<dbReference type="Proteomes" id="UP000320338">
    <property type="component" value="Unassembled WGS sequence"/>
</dbReference>
<evidence type="ECO:0000259" key="3">
    <source>
        <dbReference type="PROSITE" id="PS50043"/>
    </source>
</evidence>
<feature type="domain" description="Response regulatory" evidence="4">
    <location>
        <begin position="5"/>
        <end position="125"/>
    </location>
</feature>
<dbReference type="AlphaFoldDB" id="A0A4Y3WTS1"/>
<dbReference type="PROSITE" id="PS00622">
    <property type="entry name" value="HTH_LUXR_1"/>
    <property type="match status" value="1"/>
</dbReference>
<organism evidence="5 6">
    <name type="scientific">Pseudonocardia hydrocarbonoxydans</name>
    <dbReference type="NCBI Taxonomy" id="76726"/>
    <lineage>
        <taxon>Bacteria</taxon>
        <taxon>Bacillati</taxon>
        <taxon>Actinomycetota</taxon>
        <taxon>Actinomycetes</taxon>
        <taxon>Pseudonocardiales</taxon>
        <taxon>Pseudonocardiaceae</taxon>
        <taxon>Pseudonocardia</taxon>
    </lineage>
</organism>
<dbReference type="Gene3D" id="1.10.10.10">
    <property type="entry name" value="Winged helix-like DNA-binding domain superfamily/Winged helix DNA-binding domain"/>
    <property type="match status" value="1"/>
</dbReference>
<name>A0A4Y3WTS1_9PSEU</name>
<dbReference type="Pfam" id="PF00196">
    <property type="entry name" value="GerE"/>
    <property type="match status" value="1"/>
</dbReference>
<dbReference type="CDD" id="cd00156">
    <property type="entry name" value="REC"/>
    <property type="match status" value="1"/>
</dbReference>
<dbReference type="Pfam" id="PF00072">
    <property type="entry name" value="Response_reg"/>
    <property type="match status" value="1"/>
</dbReference>
<dbReference type="SMART" id="SM00448">
    <property type="entry name" value="REC"/>
    <property type="match status" value="1"/>
</dbReference>
<evidence type="ECO:0000259" key="4">
    <source>
        <dbReference type="PROSITE" id="PS50110"/>
    </source>
</evidence>
<evidence type="ECO:0000313" key="5">
    <source>
        <dbReference type="EMBL" id="GEC20746.1"/>
    </source>
</evidence>
<dbReference type="RefSeq" id="WP_141279287.1">
    <property type="nucleotide sequence ID" value="NZ_BAAARZ010000053.1"/>
</dbReference>
<dbReference type="PROSITE" id="PS50110">
    <property type="entry name" value="RESPONSE_REGULATORY"/>
    <property type="match status" value="1"/>
</dbReference>
<feature type="domain" description="HTH luxR-type" evidence="3">
    <location>
        <begin position="153"/>
        <end position="218"/>
    </location>
</feature>
<evidence type="ECO:0000313" key="6">
    <source>
        <dbReference type="Proteomes" id="UP000320338"/>
    </source>
</evidence>
<reference evidence="5 6" key="1">
    <citation type="submission" date="2019-06" db="EMBL/GenBank/DDBJ databases">
        <title>Whole genome shotgun sequence of Pseudonocardia hydrocarbonoxydans NBRC 14498.</title>
        <authorList>
            <person name="Hosoyama A."/>
            <person name="Uohara A."/>
            <person name="Ohji S."/>
            <person name="Ichikawa N."/>
        </authorList>
    </citation>
    <scope>NUCLEOTIDE SEQUENCE [LARGE SCALE GENOMIC DNA]</scope>
    <source>
        <strain evidence="5 6">NBRC 14498</strain>
    </source>
</reference>
<feature type="modified residue" description="4-aspartylphosphate" evidence="2">
    <location>
        <position position="56"/>
    </location>
</feature>
<dbReference type="InterPro" id="IPR036388">
    <property type="entry name" value="WH-like_DNA-bd_sf"/>
</dbReference>